<gene>
    <name evidence="10" type="primary">gerBC_1</name>
    <name evidence="10" type="ORF">CAGA_01740</name>
</gene>
<dbReference type="AlphaFoldDB" id="A0A4Z0YM75"/>
<accession>A0A4Z0YM75</accession>
<dbReference type="PROSITE" id="PS51257">
    <property type="entry name" value="PROKAR_LIPOPROTEIN"/>
    <property type="match status" value="1"/>
</dbReference>
<dbReference type="InterPro" id="IPR046953">
    <property type="entry name" value="Spore_GerAC-like_C"/>
</dbReference>
<keyword evidence="6" id="KW-0564">Palmitate</keyword>
<evidence type="ECO:0000256" key="3">
    <source>
        <dbReference type="ARBA" id="ARBA00022544"/>
    </source>
</evidence>
<dbReference type="PANTHER" id="PTHR35789">
    <property type="entry name" value="SPORE GERMINATION PROTEIN B3"/>
    <property type="match status" value="1"/>
</dbReference>
<dbReference type="EMBL" id="SRMQ01000001">
    <property type="protein sequence ID" value="TGJ77772.1"/>
    <property type="molecule type" value="Genomic_DNA"/>
</dbReference>
<evidence type="ECO:0000313" key="10">
    <source>
        <dbReference type="EMBL" id="TGJ77772.1"/>
    </source>
</evidence>
<evidence type="ECO:0000256" key="4">
    <source>
        <dbReference type="ARBA" id="ARBA00022729"/>
    </source>
</evidence>
<dbReference type="Gene3D" id="6.20.190.10">
    <property type="entry name" value="Nutrient germinant receptor protein C, domain 1"/>
    <property type="match status" value="1"/>
</dbReference>
<dbReference type="InterPro" id="IPR008844">
    <property type="entry name" value="Spore_GerAC-like"/>
</dbReference>
<dbReference type="Pfam" id="PF25198">
    <property type="entry name" value="Spore_GerAC_N"/>
    <property type="match status" value="1"/>
</dbReference>
<name>A0A4Z0YM75_9FIRM</name>
<dbReference type="GO" id="GO:0009847">
    <property type="term" value="P:spore germination"/>
    <property type="evidence" value="ECO:0007669"/>
    <property type="project" value="InterPro"/>
</dbReference>
<evidence type="ECO:0000256" key="7">
    <source>
        <dbReference type="ARBA" id="ARBA00023288"/>
    </source>
</evidence>
<evidence type="ECO:0000259" key="9">
    <source>
        <dbReference type="Pfam" id="PF25198"/>
    </source>
</evidence>
<feature type="domain" description="Spore germination GerAC-like C-terminal" evidence="8">
    <location>
        <begin position="224"/>
        <end position="385"/>
    </location>
</feature>
<reference evidence="10 11" key="1">
    <citation type="submission" date="2019-04" db="EMBL/GenBank/DDBJ databases">
        <authorList>
            <person name="Poehlein A."/>
            <person name="Bengelsdorf F.R."/>
            <person name="Duerre P."/>
            <person name="Daniel R."/>
        </authorList>
    </citation>
    <scope>NUCLEOTIDE SEQUENCE [LARGE SCALE GENOMIC DNA]</scope>
    <source>
        <strain evidence="10 11">BS-1</strain>
    </source>
</reference>
<dbReference type="Pfam" id="PF05504">
    <property type="entry name" value="Spore_GerAC"/>
    <property type="match status" value="1"/>
</dbReference>
<dbReference type="InterPro" id="IPR057336">
    <property type="entry name" value="GerAC_N"/>
</dbReference>
<feature type="domain" description="Spore germination protein N-terminal" evidence="9">
    <location>
        <begin position="24"/>
        <end position="197"/>
    </location>
</feature>
<comment type="caution">
    <text evidence="10">The sequence shown here is derived from an EMBL/GenBank/DDBJ whole genome shotgun (WGS) entry which is preliminary data.</text>
</comment>
<evidence type="ECO:0000259" key="8">
    <source>
        <dbReference type="Pfam" id="PF05504"/>
    </source>
</evidence>
<dbReference type="NCBIfam" id="TIGR02887">
    <property type="entry name" value="spore_ger_x_C"/>
    <property type="match status" value="1"/>
</dbReference>
<evidence type="ECO:0000256" key="2">
    <source>
        <dbReference type="ARBA" id="ARBA00007886"/>
    </source>
</evidence>
<dbReference type="OrthoDB" id="9816067at2"/>
<evidence type="ECO:0000256" key="1">
    <source>
        <dbReference type="ARBA" id="ARBA00004635"/>
    </source>
</evidence>
<dbReference type="Proteomes" id="UP000297714">
    <property type="component" value="Unassembled WGS sequence"/>
</dbReference>
<evidence type="ECO:0000256" key="5">
    <source>
        <dbReference type="ARBA" id="ARBA00023136"/>
    </source>
</evidence>
<keyword evidence="11" id="KW-1185">Reference proteome</keyword>
<keyword evidence="5" id="KW-0472">Membrane</keyword>
<organism evidence="10 11">
    <name type="scientific">Caproiciproducens galactitolivorans</name>
    <dbReference type="NCBI Taxonomy" id="642589"/>
    <lineage>
        <taxon>Bacteria</taxon>
        <taxon>Bacillati</taxon>
        <taxon>Bacillota</taxon>
        <taxon>Clostridia</taxon>
        <taxon>Eubacteriales</taxon>
        <taxon>Acutalibacteraceae</taxon>
        <taxon>Caproiciproducens</taxon>
    </lineage>
</organism>
<keyword evidence="3" id="KW-0309">Germination</keyword>
<dbReference type="RefSeq" id="WP_135656748.1">
    <property type="nucleotide sequence ID" value="NZ_SRMQ01000001.1"/>
</dbReference>
<keyword evidence="4" id="KW-0732">Signal</keyword>
<dbReference type="Gene3D" id="3.30.300.210">
    <property type="entry name" value="Nutrient germinant receptor protein C, domain 3"/>
    <property type="match status" value="1"/>
</dbReference>
<sequence>MKLKKIFAILLSVALCLGLTGCWNSRELNTLAFATSLGLDKTDKGILMTVQVFNPRAIASQKTVNETYVIIYTQEGKDIMEMVRRMITQSPRKINVTHLQTVIFGEEFAKEGIGPALDFFSREHQFRTDIYFTVAYDSTANQILRTQSKLDANPSNNLFSSIKSSDQIWAGSKSVKIIELINSIISDGKEAVVTGVEITSRRPGRDTLGELEKMEDDPIRVRNLAFFKGDKFAGWLDEDECKGYNYLMGNVWDTVGYVEAPEIGKITTEITNMEADRNVELVNGKPVIHVSLKFRSNIENVTGTLDISKVENLRKIEMLCEKKLKKQCLKSLAHTKEYGSDIFGFGELIHRKYPSYWKTVKENWSEEYKQVPVDLKIDYEIQRTGTLGNTFFKGGSKK</sequence>
<comment type="subcellular location">
    <subcellularLocation>
        <location evidence="1">Membrane</location>
        <topology evidence="1">Lipid-anchor</topology>
    </subcellularLocation>
</comment>
<protein>
    <submittedName>
        <fullName evidence="10">Spore germination protein B3</fullName>
    </submittedName>
</protein>
<evidence type="ECO:0000313" key="11">
    <source>
        <dbReference type="Proteomes" id="UP000297714"/>
    </source>
</evidence>
<comment type="similarity">
    <text evidence="2">Belongs to the GerABKC lipoprotein family.</text>
</comment>
<evidence type="ECO:0000256" key="6">
    <source>
        <dbReference type="ARBA" id="ARBA00023139"/>
    </source>
</evidence>
<dbReference type="GO" id="GO:0016020">
    <property type="term" value="C:membrane"/>
    <property type="evidence" value="ECO:0007669"/>
    <property type="project" value="UniProtKB-SubCell"/>
</dbReference>
<dbReference type="PANTHER" id="PTHR35789:SF1">
    <property type="entry name" value="SPORE GERMINATION PROTEIN B3"/>
    <property type="match status" value="1"/>
</dbReference>
<dbReference type="InterPro" id="IPR038501">
    <property type="entry name" value="Spore_GerAC_C_sf"/>
</dbReference>
<proteinExistence type="inferred from homology"/>
<keyword evidence="7" id="KW-0449">Lipoprotein</keyword>